<dbReference type="InterPro" id="IPR017853">
    <property type="entry name" value="GH"/>
</dbReference>
<feature type="domain" description="GH18" evidence="2">
    <location>
        <begin position="51"/>
        <end position="321"/>
    </location>
</feature>
<dbReference type="GO" id="GO:0005975">
    <property type="term" value="P:carbohydrate metabolic process"/>
    <property type="evidence" value="ECO:0007669"/>
    <property type="project" value="InterPro"/>
</dbReference>
<feature type="signal peptide" evidence="1">
    <location>
        <begin position="1"/>
        <end position="42"/>
    </location>
</feature>
<dbReference type="PROSITE" id="PS51910">
    <property type="entry name" value="GH18_2"/>
    <property type="match status" value="1"/>
</dbReference>
<dbReference type="AlphaFoldDB" id="A0AA90H0J6"/>
<dbReference type="RefSeq" id="WP_271314963.1">
    <property type="nucleotide sequence ID" value="NZ_JABXJJ020000008.1"/>
</dbReference>
<dbReference type="SUPFAM" id="SSF51445">
    <property type="entry name" value="(Trans)glycosidases"/>
    <property type="match status" value="1"/>
</dbReference>
<dbReference type="InterPro" id="IPR001223">
    <property type="entry name" value="Glyco_hydro18_cat"/>
</dbReference>
<sequence length="345" mass="35018">MMRRRLLGTLRTANPPARATLALTVAALALGAAAAATAPATAATTAKPATAGVFAPYTDMSNSQESLLDTAITSHGVKNYTAAFVIGSGCNDIWGDTLPVGADSYTDPLIAKAKSEGANVIISSGGAAGEPLAWTCTDQASINAGYQKILDSYGVNSLDFDIEGAAIADTASVARQMQAMKSIQDANPGFTFSVTLPVLPTGLTSDGVNIIQAAKTAGVKIGVVNIMAMDYYSGSPEMGQAAISAAQATLAQMQAVDSSYTYANVGITPMIGTNDDGSTFTLADASTVESWAASNGIGRLSFWSINRDTSCSSSSGAAGIHPDASSTCSGVSQNQLAFSDAFAAF</sequence>
<evidence type="ECO:0000313" key="3">
    <source>
        <dbReference type="EMBL" id="MDI5969151.1"/>
    </source>
</evidence>
<dbReference type="InterPro" id="IPR052750">
    <property type="entry name" value="GH18_Chitinase"/>
</dbReference>
<comment type="caution">
    <text evidence="3">The sequence shown here is derived from an EMBL/GenBank/DDBJ whole genome shotgun (WGS) entry which is preliminary data.</text>
</comment>
<dbReference type="PANTHER" id="PTHR42976">
    <property type="entry name" value="BIFUNCTIONAL CHITINASE/LYSOZYME-RELATED"/>
    <property type="match status" value="1"/>
</dbReference>
<gene>
    <name evidence="3" type="ORF">POF50_007295</name>
</gene>
<dbReference type="Gene3D" id="3.20.20.80">
    <property type="entry name" value="Glycosidases"/>
    <property type="match status" value="1"/>
</dbReference>
<organism evidence="3">
    <name type="scientific">Streptantibioticus silvisoli</name>
    <dbReference type="NCBI Taxonomy" id="2705255"/>
    <lineage>
        <taxon>Bacteria</taxon>
        <taxon>Bacillati</taxon>
        <taxon>Actinomycetota</taxon>
        <taxon>Actinomycetes</taxon>
        <taxon>Kitasatosporales</taxon>
        <taxon>Streptomycetaceae</taxon>
        <taxon>Streptantibioticus</taxon>
    </lineage>
</organism>
<keyword evidence="1" id="KW-0732">Signal</keyword>
<name>A0AA90H0J6_9ACTN</name>
<accession>A0AA90H0J6</accession>
<evidence type="ECO:0000259" key="2">
    <source>
        <dbReference type="PROSITE" id="PS51910"/>
    </source>
</evidence>
<dbReference type="CDD" id="cd06543">
    <property type="entry name" value="GH18_PF-ChiA-like"/>
    <property type="match status" value="1"/>
</dbReference>
<proteinExistence type="predicted"/>
<reference evidence="3" key="1">
    <citation type="submission" date="2023-05" db="EMBL/GenBank/DDBJ databases">
        <title>Streptantibioticus silvisoli sp. nov., acidotolerant actinomycetes 1 from pine litter.</title>
        <authorList>
            <person name="Swiecimska M."/>
            <person name="Golinska P."/>
            <person name="Sangal V."/>
            <person name="Wachnowicz B."/>
            <person name="Goodfellow M."/>
        </authorList>
    </citation>
    <scope>NUCLEOTIDE SEQUENCE</scope>
    <source>
        <strain evidence="3">SL13</strain>
    </source>
</reference>
<dbReference type="EMBL" id="JABXJJ020000008">
    <property type="protein sequence ID" value="MDI5969151.1"/>
    <property type="molecule type" value="Genomic_DNA"/>
</dbReference>
<evidence type="ECO:0000256" key="1">
    <source>
        <dbReference type="SAM" id="SignalP"/>
    </source>
</evidence>
<feature type="chain" id="PRO_5041675044" evidence="1">
    <location>
        <begin position="43"/>
        <end position="345"/>
    </location>
</feature>
<protein>
    <submittedName>
        <fullName evidence="3">Chitinase</fullName>
    </submittedName>
</protein>
<dbReference type="PANTHER" id="PTHR42976:SF1">
    <property type="entry name" value="GH18 DOMAIN-CONTAINING PROTEIN-RELATED"/>
    <property type="match status" value="1"/>
</dbReference>